<comment type="caution">
    <text evidence="1">The sequence shown here is derived from an EMBL/GenBank/DDBJ whole genome shotgun (WGS) entry which is preliminary data.</text>
</comment>
<gene>
    <name evidence="1" type="ORF">FO442_04305</name>
</gene>
<accession>A0A556N3I7</accession>
<dbReference type="OrthoDB" id="9806869at2"/>
<protein>
    <recommendedName>
        <fullName evidence="3">GxxExxY protein</fullName>
    </recommendedName>
</protein>
<dbReference type="Pfam" id="PF13366">
    <property type="entry name" value="PDDEXK_3"/>
    <property type="match status" value="1"/>
</dbReference>
<organism evidence="1 2">
    <name type="scientific">Fluviicola chungangensis</name>
    <dbReference type="NCBI Taxonomy" id="2597671"/>
    <lineage>
        <taxon>Bacteria</taxon>
        <taxon>Pseudomonadati</taxon>
        <taxon>Bacteroidota</taxon>
        <taxon>Flavobacteriia</taxon>
        <taxon>Flavobacteriales</taxon>
        <taxon>Crocinitomicaceae</taxon>
        <taxon>Fluviicola</taxon>
    </lineage>
</organism>
<evidence type="ECO:0000313" key="1">
    <source>
        <dbReference type="EMBL" id="TSJ46784.1"/>
    </source>
</evidence>
<dbReference type="EMBL" id="VLPL01000002">
    <property type="protein sequence ID" value="TSJ46784.1"/>
    <property type="molecule type" value="Genomic_DNA"/>
</dbReference>
<sequence>MIIQDDPFSFCHTANLLTYLPQITGITQIFTAIYYKTIKKHLIIKCLKHHKQVITYLKISNLKLGILVNFNTIHLNSNIIRKVNKL</sequence>
<dbReference type="InterPro" id="IPR026350">
    <property type="entry name" value="GxxExxY"/>
</dbReference>
<keyword evidence="2" id="KW-1185">Reference proteome</keyword>
<reference evidence="1 2" key="1">
    <citation type="submission" date="2019-07" db="EMBL/GenBank/DDBJ databases">
        <authorList>
            <person name="Huq M.A."/>
        </authorList>
    </citation>
    <scope>NUCLEOTIDE SEQUENCE [LARGE SCALE GENOMIC DNA]</scope>
    <source>
        <strain evidence="1 2">MAH-3</strain>
    </source>
</reference>
<evidence type="ECO:0000313" key="2">
    <source>
        <dbReference type="Proteomes" id="UP000316008"/>
    </source>
</evidence>
<evidence type="ECO:0008006" key="3">
    <source>
        <dbReference type="Google" id="ProtNLM"/>
    </source>
</evidence>
<name>A0A556N3I7_9FLAO</name>
<proteinExistence type="predicted"/>
<dbReference type="Proteomes" id="UP000316008">
    <property type="component" value="Unassembled WGS sequence"/>
</dbReference>
<dbReference type="AlphaFoldDB" id="A0A556N3I7"/>